<reference evidence="2" key="1">
    <citation type="submission" date="2015-03" db="EMBL/GenBank/DDBJ databases">
        <authorList>
            <consortium name="Pathogen Informatics"/>
        </authorList>
    </citation>
    <scope>NUCLEOTIDE SEQUENCE [LARGE SCALE GENOMIC DNA]</scope>
    <source>
        <strain evidence="2">NCTC11134</strain>
    </source>
</reference>
<dbReference type="EMBL" id="LN868938">
    <property type="protein sequence ID" value="CRY77789.1"/>
    <property type="molecule type" value="Genomic_DNA"/>
</dbReference>
<organism evidence="1 2">
    <name type="scientific">Nocardia farcinica</name>
    <dbReference type="NCBI Taxonomy" id="37329"/>
    <lineage>
        <taxon>Bacteria</taxon>
        <taxon>Bacillati</taxon>
        <taxon>Actinomycetota</taxon>
        <taxon>Actinomycetes</taxon>
        <taxon>Mycobacteriales</taxon>
        <taxon>Nocardiaceae</taxon>
        <taxon>Nocardia</taxon>
    </lineage>
</organism>
<evidence type="ECO:0000313" key="2">
    <source>
        <dbReference type="Proteomes" id="UP000057820"/>
    </source>
</evidence>
<accession>A0A0H5NRV6</accession>
<name>A0A0H5NRV6_NOCFR</name>
<dbReference type="AlphaFoldDB" id="A0A0H5NRV6"/>
<sequence>MTDNNDTVMITDEDGMPFGVLYIPAIQEAAATLVYKHAAVAEDSDALARLTLEWPCELDHDTAGYVAAAALTLLTQDVVAPMLAVIHELAPAVADQMRAKLVELRDAAVNTLGGGQ</sequence>
<dbReference type="KEGG" id="nfr:ERS450000_02592"/>
<dbReference type="Proteomes" id="UP000057820">
    <property type="component" value="Chromosome 1"/>
</dbReference>
<evidence type="ECO:0000313" key="1">
    <source>
        <dbReference type="EMBL" id="CRY77789.1"/>
    </source>
</evidence>
<protein>
    <submittedName>
        <fullName evidence="1">Uncharacterized protein</fullName>
    </submittedName>
</protein>
<dbReference type="RefSeq" id="WP_060592727.1">
    <property type="nucleotide sequence ID" value="NZ_CP031418.1"/>
</dbReference>
<gene>
    <name evidence="1" type="ORF">ERS450000_02592</name>
</gene>
<proteinExistence type="predicted"/>